<keyword evidence="6" id="KW-1185">Reference proteome</keyword>
<dbReference type="Pfam" id="PF00356">
    <property type="entry name" value="LacI"/>
    <property type="match status" value="1"/>
</dbReference>
<dbReference type="Gene3D" id="3.40.50.2300">
    <property type="match status" value="2"/>
</dbReference>
<dbReference type="InterPro" id="IPR046335">
    <property type="entry name" value="LacI/GalR-like_sensor"/>
</dbReference>
<proteinExistence type="predicted"/>
<evidence type="ECO:0000256" key="3">
    <source>
        <dbReference type="ARBA" id="ARBA00023163"/>
    </source>
</evidence>
<dbReference type="EMBL" id="JBHTII010000001">
    <property type="protein sequence ID" value="MFD0790247.1"/>
    <property type="molecule type" value="Genomic_DNA"/>
</dbReference>
<protein>
    <submittedName>
        <fullName evidence="5">LacI family DNA-binding transcriptional regulator</fullName>
    </submittedName>
</protein>
<dbReference type="SUPFAM" id="SSF47413">
    <property type="entry name" value="lambda repressor-like DNA-binding domains"/>
    <property type="match status" value="1"/>
</dbReference>
<name>A0ABW3AGW0_9MICO</name>
<keyword evidence="2 5" id="KW-0238">DNA-binding</keyword>
<dbReference type="Gene3D" id="1.10.260.40">
    <property type="entry name" value="lambda repressor-like DNA-binding domains"/>
    <property type="match status" value="1"/>
</dbReference>
<evidence type="ECO:0000256" key="1">
    <source>
        <dbReference type="ARBA" id="ARBA00023015"/>
    </source>
</evidence>
<dbReference type="InterPro" id="IPR028082">
    <property type="entry name" value="Peripla_BP_I"/>
</dbReference>
<evidence type="ECO:0000313" key="5">
    <source>
        <dbReference type="EMBL" id="MFD0790247.1"/>
    </source>
</evidence>
<dbReference type="InterPro" id="IPR000843">
    <property type="entry name" value="HTH_LacI"/>
</dbReference>
<keyword evidence="1" id="KW-0805">Transcription regulation</keyword>
<feature type="domain" description="HTH lacI-type" evidence="4">
    <location>
        <begin position="3"/>
        <end position="57"/>
    </location>
</feature>
<sequence>MGARIRDVAVRAKVSAGWVSTYLNSPEKIAPDKARRIQQAIDELGYVRNDAGRQLRRGTSGVVGFVAFDVGDPFTYMVARGARRRAAEAGFRVVIADTEGDSSIERDYLKMFEEQRARGVLVSAVDNESYLEAAQIRQPTVMIDHRSNSGRFSSVSVNNVLGGRLAVDHLLDQGRTRIAFVGGPISIQQIGDRLHGAQLAIGERRGAQLEVISTEDRDTAAGRSVAERILARPPAQRPDALFCVNDTIAVGVLQRLLTDGSIRLPEDLAIIGYNDVALESFPLYPLSSIRQPQEALGRTAVELLLDEVDATAPGKRPHVVFDPELIVRQSTLSGDGSAADVISIRPKPT</sequence>
<dbReference type="PANTHER" id="PTHR30146:SF109">
    <property type="entry name" value="HTH-TYPE TRANSCRIPTIONAL REGULATOR GALS"/>
    <property type="match status" value="1"/>
</dbReference>
<dbReference type="Proteomes" id="UP001597055">
    <property type="component" value="Unassembled WGS sequence"/>
</dbReference>
<evidence type="ECO:0000256" key="2">
    <source>
        <dbReference type="ARBA" id="ARBA00023125"/>
    </source>
</evidence>
<reference evidence="6" key="1">
    <citation type="journal article" date="2019" name="Int. J. Syst. Evol. Microbiol.">
        <title>The Global Catalogue of Microorganisms (GCM) 10K type strain sequencing project: providing services to taxonomists for standard genome sequencing and annotation.</title>
        <authorList>
            <consortium name="The Broad Institute Genomics Platform"/>
            <consortium name="The Broad Institute Genome Sequencing Center for Infectious Disease"/>
            <person name="Wu L."/>
            <person name="Ma J."/>
        </authorList>
    </citation>
    <scope>NUCLEOTIDE SEQUENCE [LARGE SCALE GENOMIC DNA]</scope>
    <source>
        <strain evidence="6">CCUG 54523</strain>
    </source>
</reference>
<organism evidence="5 6">
    <name type="scientific">Microbacterium insulae</name>
    <dbReference type="NCBI Taxonomy" id="483014"/>
    <lineage>
        <taxon>Bacteria</taxon>
        <taxon>Bacillati</taxon>
        <taxon>Actinomycetota</taxon>
        <taxon>Actinomycetes</taxon>
        <taxon>Micrococcales</taxon>
        <taxon>Microbacteriaceae</taxon>
        <taxon>Microbacterium</taxon>
    </lineage>
</organism>
<evidence type="ECO:0000313" key="6">
    <source>
        <dbReference type="Proteomes" id="UP001597055"/>
    </source>
</evidence>
<dbReference type="PROSITE" id="PS50932">
    <property type="entry name" value="HTH_LACI_2"/>
    <property type="match status" value="1"/>
</dbReference>
<dbReference type="InterPro" id="IPR010982">
    <property type="entry name" value="Lambda_DNA-bd_dom_sf"/>
</dbReference>
<evidence type="ECO:0000259" key="4">
    <source>
        <dbReference type="PROSITE" id="PS50932"/>
    </source>
</evidence>
<dbReference type="SMART" id="SM00354">
    <property type="entry name" value="HTH_LACI"/>
    <property type="match status" value="1"/>
</dbReference>
<gene>
    <name evidence="5" type="ORF">ACFQ0P_07555</name>
</gene>
<dbReference type="PANTHER" id="PTHR30146">
    <property type="entry name" value="LACI-RELATED TRANSCRIPTIONAL REPRESSOR"/>
    <property type="match status" value="1"/>
</dbReference>
<dbReference type="CDD" id="cd01392">
    <property type="entry name" value="HTH_LacI"/>
    <property type="match status" value="1"/>
</dbReference>
<comment type="caution">
    <text evidence="5">The sequence shown here is derived from an EMBL/GenBank/DDBJ whole genome shotgun (WGS) entry which is preliminary data.</text>
</comment>
<accession>A0ABW3AGW0</accession>
<dbReference type="SUPFAM" id="SSF53822">
    <property type="entry name" value="Periplasmic binding protein-like I"/>
    <property type="match status" value="1"/>
</dbReference>
<dbReference type="GO" id="GO:0003677">
    <property type="term" value="F:DNA binding"/>
    <property type="evidence" value="ECO:0007669"/>
    <property type="project" value="UniProtKB-KW"/>
</dbReference>
<dbReference type="RefSeq" id="WP_378771800.1">
    <property type="nucleotide sequence ID" value="NZ_JBHTII010000001.1"/>
</dbReference>
<keyword evidence="3" id="KW-0804">Transcription</keyword>
<dbReference type="Pfam" id="PF13377">
    <property type="entry name" value="Peripla_BP_3"/>
    <property type="match status" value="1"/>
</dbReference>